<evidence type="ECO:0000313" key="2">
    <source>
        <dbReference type="Proteomes" id="UP001261125"/>
    </source>
</evidence>
<protein>
    <submittedName>
        <fullName evidence="1">Uncharacterized protein</fullName>
    </submittedName>
</protein>
<dbReference type="Proteomes" id="UP001261125">
    <property type="component" value="Unassembled WGS sequence"/>
</dbReference>
<dbReference type="EMBL" id="JAWDIT010000003">
    <property type="protein sequence ID" value="MDU0346247.1"/>
    <property type="molecule type" value="Genomic_DNA"/>
</dbReference>
<proteinExistence type="predicted"/>
<gene>
    <name evidence="1" type="ORF">RWH44_11105</name>
</gene>
<comment type="caution">
    <text evidence="1">The sequence shown here is derived from an EMBL/GenBank/DDBJ whole genome shotgun (WGS) entry which is preliminary data.</text>
</comment>
<name>A0ABU3SN33_9MICO</name>
<evidence type="ECO:0000313" key="1">
    <source>
        <dbReference type="EMBL" id="MDU0346247.1"/>
    </source>
</evidence>
<organism evidence="1 2">
    <name type="scientific">Microbacterium phycohabitans</name>
    <dbReference type="NCBI Taxonomy" id="3075993"/>
    <lineage>
        <taxon>Bacteria</taxon>
        <taxon>Bacillati</taxon>
        <taxon>Actinomycetota</taxon>
        <taxon>Actinomycetes</taxon>
        <taxon>Micrococcales</taxon>
        <taxon>Microbacteriaceae</taxon>
        <taxon>Microbacterium</taxon>
    </lineage>
</organism>
<sequence length="182" mass="20225">MSETVWVALLTGAFTLASGVVGVVLTHRYSRSQAEAARREDRRRDARALLAQFVEAGTQWANANWNMVPFFQKNAKDQTFWLEWPDTDSGKAIREYSLAITRSGGELRLIVGDEALLARITEATAKMSESEPMLALIDDGRRLQAGKTPGDALSDAWTHYREVREAFRAVEGRAADLLRGAL</sequence>
<accession>A0ABU3SN33</accession>
<dbReference type="RefSeq" id="WP_316004608.1">
    <property type="nucleotide sequence ID" value="NZ_JAWDIT010000003.1"/>
</dbReference>
<reference evidence="1 2" key="1">
    <citation type="submission" date="2023-09" db="EMBL/GenBank/DDBJ databases">
        <title>Microbacterium fusihabitans sp. nov., Microbacterium phycihabitans sp. nov., and Microbacterium cervinum sp. nov., isolated from dried seaweeds of beach.</title>
        <authorList>
            <person name="Lee S.D."/>
        </authorList>
    </citation>
    <scope>NUCLEOTIDE SEQUENCE [LARGE SCALE GENOMIC DNA]</scope>
    <source>
        <strain evidence="1 2">KSW2-29</strain>
    </source>
</reference>
<keyword evidence="2" id="KW-1185">Reference proteome</keyword>